<keyword evidence="1" id="KW-1133">Transmembrane helix</keyword>
<name>A0ABZ2PCN2_9NOCA</name>
<proteinExistence type="predicted"/>
<dbReference type="EMBL" id="CP147846">
    <property type="protein sequence ID" value="WXG66633.1"/>
    <property type="molecule type" value="Genomic_DNA"/>
</dbReference>
<feature type="transmembrane region" description="Helical" evidence="1">
    <location>
        <begin position="28"/>
        <end position="51"/>
    </location>
</feature>
<feature type="transmembrane region" description="Helical" evidence="1">
    <location>
        <begin position="163"/>
        <end position="196"/>
    </location>
</feature>
<feature type="transmembrane region" description="Helical" evidence="1">
    <location>
        <begin position="71"/>
        <end position="94"/>
    </location>
</feature>
<keyword evidence="3" id="KW-1185">Reference proteome</keyword>
<dbReference type="RefSeq" id="WP_338886077.1">
    <property type="nucleotide sequence ID" value="NZ_CP147846.1"/>
</dbReference>
<gene>
    <name evidence="2" type="ORF">WDS16_15205</name>
</gene>
<evidence type="ECO:0000256" key="1">
    <source>
        <dbReference type="SAM" id="Phobius"/>
    </source>
</evidence>
<reference evidence="2 3" key="1">
    <citation type="submission" date="2024-03" db="EMBL/GenBank/DDBJ databases">
        <title>Natural products discovery in diverse microorganisms through a two-stage MS feature dereplication strategy.</title>
        <authorList>
            <person name="Zhang R."/>
        </authorList>
    </citation>
    <scope>NUCLEOTIDE SEQUENCE [LARGE SCALE GENOMIC DNA]</scope>
    <source>
        <strain evidence="2 3">18930</strain>
    </source>
</reference>
<feature type="transmembrane region" description="Helical" evidence="1">
    <location>
        <begin position="101"/>
        <end position="121"/>
    </location>
</feature>
<organism evidence="2 3">
    <name type="scientific">Rhodococcus sovatensis</name>
    <dbReference type="NCBI Taxonomy" id="1805840"/>
    <lineage>
        <taxon>Bacteria</taxon>
        <taxon>Bacillati</taxon>
        <taxon>Actinomycetota</taxon>
        <taxon>Actinomycetes</taxon>
        <taxon>Mycobacteriales</taxon>
        <taxon>Nocardiaceae</taxon>
        <taxon>Rhodococcus</taxon>
    </lineage>
</organism>
<keyword evidence="1" id="KW-0472">Membrane</keyword>
<evidence type="ECO:0008006" key="4">
    <source>
        <dbReference type="Google" id="ProtNLM"/>
    </source>
</evidence>
<feature type="transmembrane region" description="Helical" evidence="1">
    <location>
        <begin position="133"/>
        <end position="151"/>
    </location>
</feature>
<protein>
    <recommendedName>
        <fullName evidence="4">DUF998 domain-containing protein</fullName>
    </recommendedName>
</protein>
<evidence type="ECO:0000313" key="2">
    <source>
        <dbReference type="EMBL" id="WXG66633.1"/>
    </source>
</evidence>
<evidence type="ECO:0000313" key="3">
    <source>
        <dbReference type="Proteomes" id="UP001432000"/>
    </source>
</evidence>
<dbReference type="Proteomes" id="UP001432000">
    <property type="component" value="Chromosome"/>
</dbReference>
<keyword evidence="1" id="KW-0812">Transmembrane</keyword>
<accession>A0ABZ2PCN2</accession>
<sequence>MDTDSMELVELEGIEDEQSAVARGRGTLVRLGVVAASILASVFVLSILPALGVTYPHSRVMLPSLTGPADALLQMFGLTPVLVAVAALTVLTLIRRLPYGIGAVISLVVGASLTTAAVRTWADGWVPASALPNGYVCACISLICAATLVAAPRFLPMVWGLGAVAAITVSSAAVVGGAASIVGVATTLLIVVGWWAGSSAVMLYSPIAAEREAQNPLDTAALAFRRRMR</sequence>